<dbReference type="EMBL" id="KN837289">
    <property type="protein sequence ID" value="KIJ29164.1"/>
    <property type="molecule type" value="Genomic_DNA"/>
</dbReference>
<gene>
    <name evidence="1" type="ORF">M422DRAFT_269512</name>
</gene>
<evidence type="ECO:0000313" key="1">
    <source>
        <dbReference type="EMBL" id="KIJ29164.1"/>
    </source>
</evidence>
<keyword evidence="2" id="KW-1185">Reference proteome</keyword>
<accession>A0A0C9U4H6</accession>
<protein>
    <submittedName>
        <fullName evidence="1">Unplaced genomic scaffold SPHSTscaffold_214, whole genome shotgun sequence</fullName>
    </submittedName>
</protein>
<evidence type="ECO:0000313" key="2">
    <source>
        <dbReference type="Proteomes" id="UP000054279"/>
    </source>
</evidence>
<dbReference type="Proteomes" id="UP000054279">
    <property type="component" value="Unassembled WGS sequence"/>
</dbReference>
<name>A0A0C9U4H6_SPHS4</name>
<reference evidence="1 2" key="1">
    <citation type="submission" date="2014-06" db="EMBL/GenBank/DDBJ databases">
        <title>Evolutionary Origins and Diversification of the Mycorrhizal Mutualists.</title>
        <authorList>
            <consortium name="DOE Joint Genome Institute"/>
            <consortium name="Mycorrhizal Genomics Consortium"/>
            <person name="Kohler A."/>
            <person name="Kuo A."/>
            <person name="Nagy L.G."/>
            <person name="Floudas D."/>
            <person name="Copeland A."/>
            <person name="Barry K.W."/>
            <person name="Cichocki N."/>
            <person name="Veneault-Fourrey C."/>
            <person name="LaButti K."/>
            <person name="Lindquist E.A."/>
            <person name="Lipzen A."/>
            <person name="Lundell T."/>
            <person name="Morin E."/>
            <person name="Murat C."/>
            <person name="Riley R."/>
            <person name="Ohm R."/>
            <person name="Sun H."/>
            <person name="Tunlid A."/>
            <person name="Henrissat B."/>
            <person name="Grigoriev I.V."/>
            <person name="Hibbett D.S."/>
            <person name="Martin F."/>
        </authorList>
    </citation>
    <scope>NUCLEOTIDE SEQUENCE [LARGE SCALE GENOMIC DNA]</scope>
    <source>
        <strain evidence="1 2">SS14</strain>
    </source>
</reference>
<organism evidence="1 2">
    <name type="scientific">Sphaerobolus stellatus (strain SS14)</name>
    <dbReference type="NCBI Taxonomy" id="990650"/>
    <lineage>
        <taxon>Eukaryota</taxon>
        <taxon>Fungi</taxon>
        <taxon>Dikarya</taxon>
        <taxon>Basidiomycota</taxon>
        <taxon>Agaricomycotina</taxon>
        <taxon>Agaricomycetes</taxon>
        <taxon>Phallomycetidae</taxon>
        <taxon>Geastrales</taxon>
        <taxon>Sphaerobolaceae</taxon>
        <taxon>Sphaerobolus</taxon>
    </lineage>
</organism>
<proteinExistence type="predicted"/>
<dbReference type="HOGENOM" id="CLU_510149_0_0_1"/>
<sequence>MTSLLNLPNEFILMICDEMSQTRDKAHLAQACFRLNSIIHRPYLRYLAQTHHQEYLFWTHIIRNPRPWDHIQEINFAPVGTAAVPALLPQDIISVPADYKLEPAQEAAFVEALSCLKGLTSLRILSNAFPPVSDDMDPSECTLLEQLISAVAFFAIKLNTVEVWNNSHIALVNDRVFGLTSTALQNVSLNSEVTGSLDVYPREFILELLKDSCPLLVSLELVFNHGTAAILFHLFTGYWPSLTHLSLYERKPIVAAEDYPALFHLQPFLVKHIKLTHILLGITTNLIVYTAAFNLPPKINLQAFAIHLDNPIESEPILLPNTESPPRLKHLVFQFTQRAHDDHILNLFRNLESISCSLSLKCLVGFLNTLPIGLRILDLHLQDAPSWEKRSAVTKELWLNCLSAMSRLGHLQELSGFFSITQINEAPRLVEQLINSIPLLIRLNGLGSSGVVEWYQVSQDFPLTGIGWRVNRLEAGEFYAPLMRKDDCFAL</sequence>
<dbReference type="AlphaFoldDB" id="A0A0C9U4H6"/>